<gene>
    <name evidence="2" type="ORF">Vbra_17439</name>
</gene>
<dbReference type="Proteomes" id="UP000041254">
    <property type="component" value="Unassembled WGS sequence"/>
</dbReference>
<keyword evidence="3" id="KW-1185">Reference proteome</keyword>
<organism evidence="2 3">
    <name type="scientific">Vitrella brassicaformis (strain CCMP3155)</name>
    <dbReference type="NCBI Taxonomy" id="1169540"/>
    <lineage>
        <taxon>Eukaryota</taxon>
        <taxon>Sar</taxon>
        <taxon>Alveolata</taxon>
        <taxon>Colpodellida</taxon>
        <taxon>Vitrellaceae</taxon>
        <taxon>Vitrella</taxon>
    </lineage>
</organism>
<dbReference type="VEuPathDB" id="CryptoDB:Vbra_17439"/>
<feature type="compositionally biased region" description="Pro residues" evidence="1">
    <location>
        <begin position="41"/>
        <end position="50"/>
    </location>
</feature>
<dbReference type="EMBL" id="CDMY01000628">
    <property type="protein sequence ID" value="CEM27128.1"/>
    <property type="molecule type" value="Genomic_DNA"/>
</dbReference>
<feature type="region of interest" description="Disordered" evidence="1">
    <location>
        <begin position="39"/>
        <end position="118"/>
    </location>
</feature>
<feature type="compositionally biased region" description="Low complexity" evidence="1">
    <location>
        <begin position="91"/>
        <end position="105"/>
    </location>
</feature>
<proteinExistence type="predicted"/>
<dbReference type="InParanoid" id="A0A0G4GDP3"/>
<evidence type="ECO:0000256" key="1">
    <source>
        <dbReference type="SAM" id="MobiDB-lite"/>
    </source>
</evidence>
<dbReference type="AlphaFoldDB" id="A0A0G4GDP3"/>
<name>A0A0G4GDP3_VITBC</name>
<protein>
    <submittedName>
        <fullName evidence="2">Uncharacterized protein</fullName>
    </submittedName>
</protein>
<evidence type="ECO:0000313" key="2">
    <source>
        <dbReference type="EMBL" id="CEM27128.1"/>
    </source>
</evidence>
<reference evidence="2 3" key="1">
    <citation type="submission" date="2014-11" db="EMBL/GenBank/DDBJ databases">
        <authorList>
            <person name="Zhu J."/>
            <person name="Qi W."/>
            <person name="Song R."/>
        </authorList>
    </citation>
    <scope>NUCLEOTIDE SEQUENCE [LARGE SCALE GENOMIC DNA]</scope>
</reference>
<accession>A0A0G4GDP3</accession>
<evidence type="ECO:0000313" key="3">
    <source>
        <dbReference type="Proteomes" id="UP000041254"/>
    </source>
</evidence>
<sequence length="118" mass="12536">MDPSVKTSLRSLQGRLQQNNDALERIVLLAKQKHVLRYPIPSAPRQPTPTFPQQVDASPAWPHTDASHKQPVSRSEAATLVTAVDGRLTGATPEATSAAAAEQAQNLKHPDGGVGETG</sequence>